<keyword evidence="1" id="KW-0227">DNA damage</keyword>
<keyword evidence="2" id="KW-0472">Membrane</keyword>
<protein>
    <recommendedName>
        <fullName evidence="1">ATP-dependent DNA helicase</fullName>
        <ecNumber evidence="1">5.6.2.3</ecNumber>
    </recommendedName>
</protein>
<evidence type="ECO:0000313" key="5">
    <source>
        <dbReference type="Proteomes" id="UP000237438"/>
    </source>
</evidence>
<dbReference type="GO" id="GO:0006281">
    <property type="term" value="P:DNA repair"/>
    <property type="evidence" value="ECO:0007669"/>
    <property type="project" value="UniProtKB-KW"/>
</dbReference>
<dbReference type="GO" id="GO:0043139">
    <property type="term" value="F:5'-3' DNA helicase activity"/>
    <property type="evidence" value="ECO:0007669"/>
    <property type="project" value="UniProtKB-EC"/>
</dbReference>
<dbReference type="GO" id="GO:0005524">
    <property type="term" value="F:ATP binding"/>
    <property type="evidence" value="ECO:0007669"/>
    <property type="project" value="UniProtKB-KW"/>
</dbReference>
<dbReference type="Pfam" id="PF05970">
    <property type="entry name" value="PIF1"/>
    <property type="match status" value="1"/>
</dbReference>
<keyword evidence="1" id="KW-0233">DNA recombination</keyword>
<evidence type="ECO:0000259" key="3">
    <source>
        <dbReference type="Pfam" id="PF05970"/>
    </source>
</evidence>
<dbReference type="EMBL" id="PEDP01000318">
    <property type="protein sequence ID" value="POS86492.1"/>
    <property type="molecule type" value="Genomic_DNA"/>
</dbReference>
<keyword evidence="1" id="KW-0378">Hydrolase</keyword>
<dbReference type="GO" id="GO:0016887">
    <property type="term" value="F:ATP hydrolysis activity"/>
    <property type="evidence" value="ECO:0007669"/>
    <property type="project" value="RHEA"/>
</dbReference>
<dbReference type="PANTHER" id="PTHR10492">
    <property type="match status" value="1"/>
</dbReference>
<name>A0A2S4PWY8_9PEZI</name>
<feature type="transmembrane region" description="Helical" evidence="2">
    <location>
        <begin position="68"/>
        <end position="87"/>
    </location>
</feature>
<dbReference type="SUPFAM" id="SSF52540">
    <property type="entry name" value="P-loop containing nucleoside triphosphate hydrolases"/>
    <property type="match status" value="1"/>
</dbReference>
<dbReference type="InterPro" id="IPR027417">
    <property type="entry name" value="P-loop_NTPase"/>
</dbReference>
<evidence type="ECO:0000256" key="2">
    <source>
        <dbReference type="SAM" id="Phobius"/>
    </source>
</evidence>
<evidence type="ECO:0000256" key="1">
    <source>
        <dbReference type="RuleBase" id="RU363044"/>
    </source>
</evidence>
<dbReference type="Gene3D" id="3.40.50.300">
    <property type="entry name" value="P-loop containing nucleotide triphosphate hydrolases"/>
    <property type="match status" value="1"/>
</dbReference>
<keyword evidence="5" id="KW-1185">Reference proteome</keyword>
<dbReference type="AlphaFoldDB" id="A0A2S4PWY8"/>
<keyword evidence="1" id="KW-0547">Nucleotide-binding</keyword>
<dbReference type="InterPro" id="IPR010285">
    <property type="entry name" value="DNA_helicase_pif1-like_DEAD"/>
</dbReference>
<proteinExistence type="inferred from homology"/>
<comment type="caution">
    <text evidence="4">The sequence shown here is derived from an EMBL/GenBank/DDBJ whole genome shotgun (WGS) entry which is preliminary data.</text>
</comment>
<keyword evidence="2" id="KW-1133">Transmembrane helix</keyword>
<comment type="similarity">
    <text evidence="1">Belongs to the helicase family.</text>
</comment>
<gene>
    <name evidence="4" type="ORF">EPUL_003701</name>
</gene>
<dbReference type="OrthoDB" id="5599845at2759"/>
<keyword evidence="2" id="KW-0812">Transmembrane</keyword>
<dbReference type="EC" id="5.6.2.3" evidence="1"/>
<keyword evidence="1" id="KW-0067">ATP-binding</keyword>
<keyword evidence="1" id="KW-0234">DNA repair</keyword>
<organism evidence="4 5">
    <name type="scientific">Erysiphe pulchra</name>
    <dbReference type="NCBI Taxonomy" id="225359"/>
    <lineage>
        <taxon>Eukaryota</taxon>
        <taxon>Fungi</taxon>
        <taxon>Dikarya</taxon>
        <taxon>Ascomycota</taxon>
        <taxon>Pezizomycotina</taxon>
        <taxon>Leotiomycetes</taxon>
        <taxon>Erysiphales</taxon>
        <taxon>Erysiphaceae</taxon>
        <taxon>Erysiphe</taxon>
    </lineage>
</organism>
<comment type="catalytic activity">
    <reaction evidence="1">
        <text>ATP + H2O = ADP + phosphate + H(+)</text>
        <dbReference type="Rhea" id="RHEA:13065"/>
        <dbReference type="ChEBI" id="CHEBI:15377"/>
        <dbReference type="ChEBI" id="CHEBI:15378"/>
        <dbReference type="ChEBI" id="CHEBI:30616"/>
        <dbReference type="ChEBI" id="CHEBI:43474"/>
        <dbReference type="ChEBI" id="CHEBI:456216"/>
        <dbReference type="EC" id="5.6.2.3"/>
    </reaction>
</comment>
<keyword evidence="1" id="KW-0347">Helicase</keyword>
<sequence length="183" mass="20404">MRFDQYEERVLFDQSILSFSSGQNSALNTITNIIDNSLRPNTFFSQDPAGTSKTFLHKVLCNYYRSKLNIVLCVASSGVASLLLFGGSTAHLQFRITIECPDGSRCGIKQLAGLLEKIRLIIWDEVKVQLNHNFGAVDLTLRNIMHNPDDSFGGIPVVLGCDFAQILPVIRRGRRENTVNVCI</sequence>
<dbReference type="GO" id="GO:0000723">
    <property type="term" value="P:telomere maintenance"/>
    <property type="evidence" value="ECO:0007669"/>
    <property type="project" value="InterPro"/>
</dbReference>
<evidence type="ECO:0000313" key="4">
    <source>
        <dbReference type="EMBL" id="POS86492.1"/>
    </source>
</evidence>
<comment type="cofactor">
    <cofactor evidence="1">
        <name>Mg(2+)</name>
        <dbReference type="ChEBI" id="CHEBI:18420"/>
    </cofactor>
</comment>
<dbReference type="PANTHER" id="PTHR10492:SF57">
    <property type="entry name" value="ATP-DEPENDENT DNA HELICASE"/>
    <property type="match status" value="1"/>
</dbReference>
<dbReference type="Proteomes" id="UP000237438">
    <property type="component" value="Unassembled WGS sequence"/>
</dbReference>
<dbReference type="GO" id="GO:0006310">
    <property type="term" value="P:DNA recombination"/>
    <property type="evidence" value="ECO:0007669"/>
    <property type="project" value="UniProtKB-KW"/>
</dbReference>
<reference evidence="4 5" key="1">
    <citation type="submission" date="2017-10" db="EMBL/GenBank/DDBJ databases">
        <title>Development of genomic resources for the powdery mildew, Erysiphe pulchra.</title>
        <authorList>
            <person name="Wadl P.A."/>
            <person name="Mack B.M."/>
            <person name="Moore G."/>
            <person name="Beltz S.B."/>
        </authorList>
    </citation>
    <scope>NUCLEOTIDE SEQUENCE [LARGE SCALE GENOMIC DNA]</scope>
    <source>
        <strain evidence="4">Cflorida</strain>
    </source>
</reference>
<feature type="domain" description="DNA helicase Pif1-like DEAD-box helicase" evidence="3">
    <location>
        <begin position="20"/>
        <end position="183"/>
    </location>
</feature>
<accession>A0A2S4PWY8</accession>